<organism evidence="2 3">
    <name type="scientific">Gymnopilus junonius</name>
    <name type="common">Spectacular rustgill mushroom</name>
    <name type="synonym">Gymnopilus spectabilis subsp. junonius</name>
    <dbReference type="NCBI Taxonomy" id="109634"/>
    <lineage>
        <taxon>Eukaryota</taxon>
        <taxon>Fungi</taxon>
        <taxon>Dikarya</taxon>
        <taxon>Basidiomycota</taxon>
        <taxon>Agaricomycotina</taxon>
        <taxon>Agaricomycetes</taxon>
        <taxon>Agaricomycetidae</taxon>
        <taxon>Agaricales</taxon>
        <taxon>Agaricineae</taxon>
        <taxon>Hymenogastraceae</taxon>
        <taxon>Gymnopilus</taxon>
    </lineage>
</organism>
<sequence>MNSGVPPLHDSLLCQGISSQLQIEKISTGICGIAYCVVLFLYIISFRALERKYGPKSTPPTPTSSSSQKKRWFYILYISFMLMLSTAALIEDIVTTAQTASIVNEPDCNSALLFQPPFTVFPLTIWAADAFMYCIKEYARTSINCTWHPRALFSSPNSNPTNQEASKNSSGKLWKGAWQESCALIALGEVVQLVLAFMTQAGSPLPLQVTFFLLPQICVCIIQVISPLLIIYRVAKGIDSETRNTSLNQNTTTDGDAVVQAVRRQVKKFQQQSLSLFIIRVGMRSIVDNIIQSSEPITNL</sequence>
<dbReference type="AlphaFoldDB" id="A0A9P5NPR4"/>
<feature type="transmembrane region" description="Helical" evidence="1">
    <location>
        <begin position="213"/>
        <end position="235"/>
    </location>
</feature>
<dbReference type="Proteomes" id="UP000724874">
    <property type="component" value="Unassembled WGS sequence"/>
</dbReference>
<keyword evidence="1" id="KW-0472">Membrane</keyword>
<keyword evidence="1" id="KW-1133">Transmembrane helix</keyword>
<feature type="transmembrane region" description="Helical" evidence="1">
    <location>
        <begin position="182"/>
        <end position="201"/>
    </location>
</feature>
<proteinExistence type="predicted"/>
<evidence type="ECO:0000313" key="3">
    <source>
        <dbReference type="Proteomes" id="UP000724874"/>
    </source>
</evidence>
<feature type="transmembrane region" description="Helical" evidence="1">
    <location>
        <begin position="26"/>
        <end position="46"/>
    </location>
</feature>
<evidence type="ECO:0000256" key="1">
    <source>
        <dbReference type="SAM" id="Phobius"/>
    </source>
</evidence>
<feature type="transmembrane region" description="Helical" evidence="1">
    <location>
        <begin position="110"/>
        <end position="134"/>
    </location>
</feature>
<dbReference type="EMBL" id="JADNYJ010000025">
    <property type="protein sequence ID" value="KAF8904718.1"/>
    <property type="molecule type" value="Genomic_DNA"/>
</dbReference>
<evidence type="ECO:0000313" key="2">
    <source>
        <dbReference type="EMBL" id="KAF8904718.1"/>
    </source>
</evidence>
<feature type="transmembrane region" description="Helical" evidence="1">
    <location>
        <begin position="72"/>
        <end position="90"/>
    </location>
</feature>
<accession>A0A9P5NPR4</accession>
<protein>
    <submittedName>
        <fullName evidence="2">Uncharacterized protein</fullName>
    </submittedName>
</protein>
<reference evidence="2" key="1">
    <citation type="submission" date="2020-11" db="EMBL/GenBank/DDBJ databases">
        <authorList>
            <consortium name="DOE Joint Genome Institute"/>
            <person name="Ahrendt S."/>
            <person name="Riley R."/>
            <person name="Andreopoulos W."/>
            <person name="LaButti K."/>
            <person name="Pangilinan J."/>
            <person name="Ruiz-duenas F.J."/>
            <person name="Barrasa J.M."/>
            <person name="Sanchez-Garcia M."/>
            <person name="Camarero S."/>
            <person name="Miyauchi S."/>
            <person name="Serrano A."/>
            <person name="Linde D."/>
            <person name="Babiker R."/>
            <person name="Drula E."/>
            <person name="Ayuso-Fernandez I."/>
            <person name="Pacheco R."/>
            <person name="Padilla G."/>
            <person name="Ferreira P."/>
            <person name="Barriuso J."/>
            <person name="Kellner H."/>
            <person name="Castanera R."/>
            <person name="Alfaro M."/>
            <person name="Ramirez L."/>
            <person name="Pisabarro A.G."/>
            <person name="Kuo A."/>
            <person name="Tritt A."/>
            <person name="Lipzen A."/>
            <person name="He G."/>
            <person name="Yan M."/>
            <person name="Ng V."/>
            <person name="Cullen D."/>
            <person name="Martin F."/>
            <person name="Rosso M.-N."/>
            <person name="Henrissat B."/>
            <person name="Hibbett D."/>
            <person name="Martinez A.T."/>
            <person name="Grigoriev I.V."/>
        </authorList>
    </citation>
    <scope>NUCLEOTIDE SEQUENCE</scope>
    <source>
        <strain evidence="2">AH 44721</strain>
    </source>
</reference>
<keyword evidence="1" id="KW-0812">Transmembrane</keyword>
<name>A0A9P5NPR4_GYMJU</name>
<gene>
    <name evidence="2" type="ORF">CPB84DRAFT_1745740</name>
</gene>
<keyword evidence="3" id="KW-1185">Reference proteome</keyword>
<comment type="caution">
    <text evidence="2">The sequence shown here is derived from an EMBL/GenBank/DDBJ whole genome shotgun (WGS) entry which is preliminary data.</text>
</comment>